<dbReference type="InterPro" id="IPR025736">
    <property type="entry name" value="PucR_C-HTH_dom"/>
</dbReference>
<dbReference type="InterPro" id="IPR041522">
    <property type="entry name" value="CdaR_GGDEF"/>
</dbReference>
<accession>F0T2J6</accession>
<dbReference type="OrthoDB" id="143422at2"/>
<sequence>MKGFDLSDLPALYSIQNMTGETGLDREMIRIVMPEEPDAEKFFAGIEAGDFVIIPQSVLLCSPDFCRQLLSRDQGRNIAGILVHHRVREKWIGEETLALARSLQTPIFSMGDSADIIDVVYELRQAVNLYSGAHTFDLLDNLMYGVSHNHEMLISRAKFYKYDLLQPHYAFVLKLEMNYSLKKKYTAEEIIRFSENEFKKHLGNVLFTPCSNGLITLLPETFSPQRLEEVVQRIKKEYHINYYGGIGHTYDNLDGFAESIDQAKKIVKILNETYNGKNTIKDFQYMFIYMMIYQMISDPKLEQYYNYTLSTLINYDKANNSQLFKTLRVYLEENQNAVTTAEKLFIHRNTLRNRLVKIEELTRKSLSCLEDRFDLCLAMYIDDIWRSDSKDE</sequence>
<dbReference type="PANTHER" id="PTHR33744:SF15">
    <property type="entry name" value="CARBOHYDRATE DIACID REGULATOR"/>
    <property type="match status" value="1"/>
</dbReference>
<dbReference type="Proteomes" id="UP000007488">
    <property type="component" value="Chromosome"/>
</dbReference>
<gene>
    <name evidence="4" type="ordered locus">Sgly_0973</name>
</gene>
<name>F0T2J6_SYNGF</name>
<protein>
    <submittedName>
        <fullName evidence="4">Transcriptional regulator, CdaR</fullName>
    </submittedName>
</protein>
<dbReference type="Gene3D" id="1.10.10.2840">
    <property type="entry name" value="PucR C-terminal helix-turn-helix domain"/>
    <property type="match status" value="1"/>
</dbReference>
<evidence type="ECO:0000259" key="3">
    <source>
        <dbReference type="Pfam" id="PF17853"/>
    </source>
</evidence>
<proteinExistence type="inferred from homology"/>
<evidence type="ECO:0000259" key="2">
    <source>
        <dbReference type="Pfam" id="PF13556"/>
    </source>
</evidence>
<comment type="similarity">
    <text evidence="1">Belongs to the CdaR family.</text>
</comment>
<feature type="domain" description="PucR C-terminal helix-turn-helix" evidence="2">
    <location>
        <begin position="323"/>
        <end position="380"/>
    </location>
</feature>
<evidence type="ECO:0000256" key="1">
    <source>
        <dbReference type="ARBA" id="ARBA00006754"/>
    </source>
</evidence>
<dbReference type="Pfam" id="PF13556">
    <property type="entry name" value="HTH_30"/>
    <property type="match status" value="1"/>
</dbReference>
<evidence type="ECO:0000313" key="5">
    <source>
        <dbReference type="Proteomes" id="UP000007488"/>
    </source>
</evidence>
<dbReference type="HOGENOM" id="CLU_017436_6_1_9"/>
<dbReference type="Pfam" id="PF17853">
    <property type="entry name" value="GGDEF_2"/>
    <property type="match status" value="1"/>
</dbReference>
<reference evidence="5" key="2">
    <citation type="submission" date="2011-02" db="EMBL/GenBank/DDBJ databases">
        <title>The complete genome of Syntrophobotulus glycolicus DSM 8271.</title>
        <authorList>
            <person name="Lucas S."/>
            <person name="Copeland A."/>
            <person name="Lapidus A."/>
            <person name="Bruce D."/>
            <person name="Goodwin L."/>
            <person name="Pitluck S."/>
            <person name="Kyrpides N."/>
            <person name="Mavromatis K."/>
            <person name="Pagani I."/>
            <person name="Ivanova N."/>
            <person name="Mikhailova N."/>
            <person name="Chertkov O."/>
            <person name="Held B."/>
            <person name="Detter J.C."/>
            <person name="Tapia R."/>
            <person name="Han C."/>
            <person name="Land M."/>
            <person name="Hauser L."/>
            <person name="Markowitz V."/>
            <person name="Cheng J.-F."/>
            <person name="Hugenholtz P."/>
            <person name="Woyke T."/>
            <person name="Wu D."/>
            <person name="Spring S."/>
            <person name="Schroeder M."/>
            <person name="Brambilla E."/>
            <person name="Klenk H.-P."/>
            <person name="Eisen J.A."/>
        </authorList>
    </citation>
    <scope>NUCLEOTIDE SEQUENCE [LARGE SCALE GENOMIC DNA]</scope>
    <source>
        <strain evidence="5">DSM 8271 / FlGlyR</strain>
    </source>
</reference>
<dbReference type="InterPro" id="IPR051448">
    <property type="entry name" value="CdaR-like_regulators"/>
</dbReference>
<dbReference type="InterPro" id="IPR042070">
    <property type="entry name" value="PucR_C-HTH_sf"/>
</dbReference>
<dbReference type="AlphaFoldDB" id="F0T2J6"/>
<organism evidence="4 5">
    <name type="scientific">Syntrophobotulus glycolicus (strain DSM 8271 / FlGlyR)</name>
    <dbReference type="NCBI Taxonomy" id="645991"/>
    <lineage>
        <taxon>Bacteria</taxon>
        <taxon>Bacillati</taxon>
        <taxon>Bacillota</taxon>
        <taxon>Clostridia</taxon>
        <taxon>Eubacteriales</taxon>
        <taxon>Desulfitobacteriaceae</taxon>
        <taxon>Syntrophobotulus</taxon>
    </lineage>
</organism>
<reference evidence="4 5" key="1">
    <citation type="journal article" date="2011" name="Stand. Genomic Sci.">
        <title>Complete genome sequence of Syntrophobotulus glycolicus type strain (FlGlyR).</title>
        <authorList>
            <person name="Han C."/>
            <person name="Mwirichia R."/>
            <person name="Chertkov O."/>
            <person name="Held B."/>
            <person name="Lapidus A."/>
            <person name="Nolan M."/>
            <person name="Lucas S."/>
            <person name="Hammon N."/>
            <person name="Deshpande S."/>
            <person name="Cheng J.F."/>
            <person name="Tapia R."/>
            <person name="Goodwin L."/>
            <person name="Pitluck S."/>
            <person name="Huntemann M."/>
            <person name="Liolios K."/>
            <person name="Ivanova N."/>
            <person name="Pagani I."/>
            <person name="Mavromatis K."/>
            <person name="Ovchinikova G."/>
            <person name="Pati A."/>
            <person name="Chen A."/>
            <person name="Palaniappan K."/>
            <person name="Land M."/>
            <person name="Hauser L."/>
            <person name="Brambilla E.M."/>
            <person name="Rohde M."/>
            <person name="Spring S."/>
            <person name="Sikorski J."/>
            <person name="Goker M."/>
            <person name="Woyke T."/>
            <person name="Bristow J."/>
            <person name="Eisen J.A."/>
            <person name="Markowitz V."/>
            <person name="Hugenholtz P."/>
            <person name="Kyrpides N.C."/>
            <person name="Klenk H.P."/>
            <person name="Detter J.C."/>
        </authorList>
    </citation>
    <scope>NUCLEOTIDE SEQUENCE [LARGE SCALE GENOMIC DNA]</scope>
    <source>
        <strain evidence="5">DSM 8271 / FlGlyR</strain>
    </source>
</reference>
<dbReference type="STRING" id="645991.Sgly_0973"/>
<dbReference type="KEGG" id="sgy:Sgly_0973"/>
<dbReference type="eggNOG" id="COG2508">
    <property type="taxonomic scope" value="Bacteria"/>
</dbReference>
<evidence type="ECO:0000313" key="4">
    <source>
        <dbReference type="EMBL" id="ADY55314.1"/>
    </source>
</evidence>
<dbReference type="PANTHER" id="PTHR33744">
    <property type="entry name" value="CARBOHYDRATE DIACID REGULATOR"/>
    <property type="match status" value="1"/>
</dbReference>
<keyword evidence="5" id="KW-1185">Reference proteome</keyword>
<dbReference type="EMBL" id="CP002547">
    <property type="protein sequence ID" value="ADY55314.1"/>
    <property type="molecule type" value="Genomic_DNA"/>
</dbReference>
<feature type="domain" description="CdaR GGDEF-like" evidence="3">
    <location>
        <begin position="149"/>
        <end position="267"/>
    </location>
</feature>
<dbReference type="RefSeq" id="WP_013624185.1">
    <property type="nucleotide sequence ID" value="NC_015172.1"/>
</dbReference>